<keyword evidence="4 10" id="KW-0547">Nucleotide-binding</keyword>
<dbReference type="InterPro" id="IPR002300">
    <property type="entry name" value="aa-tRNA-synth_Ia"/>
</dbReference>
<comment type="caution">
    <text evidence="13">The sequence shown here is derived from an EMBL/GenBank/DDBJ whole genome shotgun (WGS) entry which is preliminary data.</text>
</comment>
<keyword evidence="2" id="KW-0963">Cytoplasm</keyword>
<evidence type="ECO:0000259" key="11">
    <source>
        <dbReference type="Pfam" id="PF00133"/>
    </source>
</evidence>
<dbReference type="AlphaFoldDB" id="A0A1F4V3G9"/>
<dbReference type="Gene3D" id="1.10.730.10">
    <property type="entry name" value="Isoleucyl-tRNA Synthetase, Domain 1"/>
    <property type="match status" value="1"/>
</dbReference>
<keyword evidence="3 10" id="KW-0436">Ligase</keyword>
<dbReference type="CDD" id="cd07962">
    <property type="entry name" value="Anticodon_Ia_Val"/>
    <property type="match status" value="1"/>
</dbReference>
<evidence type="ECO:0000313" key="13">
    <source>
        <dbReference type="EMBL" id="OGC51712.1"/>
    </source>
</evidence>
<dbReference type="CDD" id="cd00817">
    <property type="entry name" value="ValRS_core"/>
    <property type="match status" value="1"/>
</dbReference>
<dbReference type="GO" id="GO:0005829">
    <property type="term" value="C:cytosol"/>
    <property type="evidence" value="ECO:0007669"/>
    <property type="project" value="TreeGrafter"/>
</dbReference>
<proteinExistence type="inferred from homology"/>
<dbReference type="InterPro" id="IPR033705">
    <property type="entry name" value="Anticodon_Ia_Val"/>
</dbReference>
<feature type="domain" description="Methionyl/Valyl/Leucyl/Isoleucyl-tRNA synthetase anticodon-binding" evidence="12">
    <location>
        <begin position="655"/>
        <end position="756"/>
    </location>
</feature>
<dbReference type="PANTHER" id="PTHR11946:SF93">
    <property type="entry name" value="VALINE--TRNA LIGASE, CHLOROPLASTIC_MITOCHONDRIAL 2"/>
    <property type="match status" value="1"/>
</dbReference>
<evidence type="ECO:0000256" key="7">
    <source>
        <dbReference type="ARBA" id="ARBA00023146"/>
    </source>
</evidence>
<evidence type="ECO:0000256" key="8">
    <source>
        <dbReference type="ARBA" id="ARBA00047552"/>
    </source>
</evidence>
<dbReference type="GO" id="GO:0004832">
    <property type="term" value="F:valine-tRNA ligase activity"/>
    <property type="evidence" value="ECO:0007669"/>
    <property type="project" value="UniProtKB-UniRule"/>
</dbReference>
<dbReference type="PRINTS" id="PR00986">
    <property type="entry name" value="TRNASYNTHVAL"/>
</dbReference>
<dbReference type="InterPro" id="IPR009080">
    <property type="entry name" value="tRNAsynth_Ia_anticodon-bd"/>
</dbReference>
<dbReference type="InterPro" id="IPR002303">
    <property type="entry name" value="Valyl-tRNA_ligase"/>
</dbReference>
<dbReference type="SUPFAM" id="SSF47323">
    <property type="entry name" value="Anticodon-binding domain of a subclass of class I aminoacyl-tRNA synthetases"/>
    <property type="match status" value="1"/>
</dbReference>
<dbReference type="GO" id="GO:0005524">
    <property type="term" value="F:ATP binding"/>
    <property type="evidence" value="ECO:0007669"/>
    <property type="project" value="UniProtKB-KW"/>
</dbReference>
<evidence type="ECO:0000259" key="12">
    <source>
        <dbReference type="Pfam" id="PF08264"/>
    </source>
</evidence>
<dbReference type="GO" id="GO:0006438">
    <property type="term" value="P:valyl-tRNA aminoacylation"/>
    <property type="evidence" value="ECO:0007669"/>
    <property type="project" value="UniProtKB-UniRule"/>
</dbReference>
<evidence type="ECO:0000256" key="4">
    <source>
        <dbReference type="ARBA" id="ARBA00022741"/>
    </source>
</evidence>
<keyword evidence="6 10" id="KW-0648">Protein biosynthesis</keyword>
<keyword evidence="7 10" id="KW-0030">Aminoacyl-tRNA synthetase</keyword>
<keyword evidence="5 10" id="KW-0067">ATP-binding</keyword>
<evidence type="ECO:0000256" key="9">
    <source>
        <dbReference type="NCBIfam" id="TIGR00422"/>
    </source>
</evidence>
<dbReference type="NCBIfam" id="TIGR00422">
    <property type="entry name" value="valS"/>
    <property type="match status" value="1"/>
</dbReference>
<dbReference type="Pfam" id="PF00133">
    <property type="entry name" value="tRNA-synt_1"/>
    <property type="match status" value="1"/>
</dbReference>
<feature type="domain" description="Aminoacyl-tRNA synthetase class Ia" evidence="11">
    <location>
        <begin position="14"/>
        <end position="604"/>
    </location>
</feature>
<dbReference type="EC" id="6.1.1.9" evidence="1 9"/>
<reference evidence="13 14" key="1">
    <citation type="journal article" date="2016" name="Nat. Commun.">
        <title>Thousands of microbial genomes shed light on interconnected biogeochemical processes in an aquifer system.</title>
        <authorList>
            <person name="Anantharaman K."/>
            <person name="Brown C.T."/>
            <person name="Hug L.A."/>
            <person name="Sharon I."/>
            <person name="Castelle C.J."/>
            <person name="Probst A.J."/>
            <person name="Thomas B.C."/>
            <person name="Singh A."/>
            <person name="Wilkins M.J."/>
            <person name="Karaoz U."/>
            <person name="Brodie E.L."/>
            <person name="Williams K.H."/>
            <person name="Hubbard S.S."/>
            <person name="Banfield J.F."/>
        </authorList>
    </citation>
    <scope>NUCLEOTIDE SEQUENCE [LARGE SCALE GENOMIC DNA]</scope>
</reference>
<dbReference type="InterPro" id="IPR014729">
    <property type="entry name" value="Rossmann-like_a/b/a_fold"/>
</dbReference>
<evidence type="ECO:0000313" key="14">
    <source>
        <dbReference type="Proteomes" id="UP000178771"/>
    </source>
</evidence>
<name>A0A1F4V3G9_UNCKA</name>
<dbReference type="SUPFAM" id="SSF50677">
    <property type="entry name" value="ValRS/IleRS/LeuRS editing domain"/>
    <property type="match status" value="1"/>
</dbReference>
<dbReference type="PANTHER" id="PTHR11946">
    <property type="entry name" value="VALYL-TRNA SYNTHETASES"/>
    <property type="match status" value="1"/>
</dbReference>
<dbReference type="EMBL" id="MEVH01000015">
    <property type="protein sequence ID" value="OGC51712.1"/>
    <property type="molecule type" value="Genomic_DNA"/>
</dbReference>
<accession>A0A1F4V3G9</accession>
<dbReference type="NCBIfam" id="NF004349">
    <property type="entry name" value="PRK05729.1"/>
    <property type="match status" value="1"/>
</dbReference>
<dbReference type="STRING" id="1802624.A2982_03515"/>
<dbReference type="Gene3D" id="3.90.740.10">
    <property type="entry name" value="Valyl/Leucyl/Isoleucyl-tRNA synthetase, editing domain"/>
    <property type="match status" value="1"/>
</dbReference>
<dbReference type="PROSITE" id="PS00178">
    <property type="entry name" value="AA_TRNA_LIGASE_I"/>
    <property type="match status" value="1"/>
</dbReference>
<dbReference type="InterPro" id="IPR013155">
    <property type="entry name" value="M/V/L/I-tRNA-synth_anticd-bd"/>
</dbReference>
<dbReference type="Gene3D" id="3.40.50.620">
    <property type="entry name" value="HUPs"/>
    <property type="match status" value="2"/>
</dbReference>
<gene>
    <name evidence="13" type="ORF">A2982_03515</name>
</gene>
<organism evidence="13 14">
    <name type="scientific">candidate division WWE3 bacterium RIFCSPLOWO2_01_FULL_39_13</name>
    <dbReference type="NCBI Taxonomy" id="1802624"/>
    <lineage>
        <taxon>Bacteria</taxon>
        <taxon>Katanobacteria</taxon>
    </lineage>
</organism>
<dbReference type="GO" id="GO:0002161">
    <property type="term" value="F:aminoacyl-tRNA deacylase activity"/>
    <property type="evidence" value="ECO:0007669"/>
    <property type="project" value="InterPro"/>
</dbReference>
<evidence type="ECO:0000256" key="6">
    <source>
        <dbReference type="ARBA" id="ARBA00022917"/>
    </source>
</evidence>
<dbReference type="Pfam" id="PF08264">
    <property type="entry name" value="Anticodon_1"/>
    <property type="match status" value="1"/>
</dbReference>
<sequence>MDKVYNHKKSERRIYEMWEKSGYFTPKIDKSKKPFTILLPLPNASDPMHMGHALFTIEDILVRWHRMMGDPTLWLPGGDHAGIETQYVFEKHLAKEDQSRFDFDRNTLYKMISEFVEKNKDINRDQMKHLGFSLDWTRYHYSLEPEIVEKVLETFRKLHSDGLIYRGERLVNYCTKCGTAFSDLEIDHVEETGSLYYLNYGSIQIATARPETIFADVAVGVNPTDKRYKNIVGKEAVIPLINRKIPIISDDLVKKDFGTGALKITPAHDPADYEIGQKHKLPIIRSIDLSGRMINVQEKYAGMKILKAREAVLDDLKIAGSLVKIEPLVHTISSCYRCKTTIEPMLMPQWYVKTKPLAEPAIRAVKEGKTKIVPKKRFEKMYFRWMENITDWNISRQIVWGPRIPAWYCLDCNPNIEITFLDKNGGKISRKYTELKGRYTFAEIKGGLQSLTAPVESEYSLNDKAGQKRPDACIQCEKCGGKNILQETDTFDTWFLSGQWPVTTLGYPDSEDFKYFYPTSVLDTLWDILFFWVARMIMFGLYLTGNVPFKVTHMHARVVDEKGQKMSKSKGNVINPIEMADKYGVDAVRMTLIYGVSQGSDVSVSDDKIRAMRNFANKIWNIGRYILGSFDRAGYKSYEDVPLYSPDMEGLTKEDKAIVKDLKKLIKSVTENLKKFRFDFASEEIYQFIWHRFADEYLEYSKERAGNGDKACLSILFHVYKNCLKLLHPFMPFVTEEIWGQIPKAEKDPLIISKWPK</sequence>
<dbReference type="InterPro" id="IPR001412">
    <property type="entry name" value="aa-tRNA-synth_I_CS"/>
</dbReference>
<dbReference type="SUPFAM" id="SSF52374">
    <property type="entry name" value="Nucleotidylyl transferase"/>
    <property type="match status" value="1"/>
</dbReference>
<evidence type="ECO:0000256" key="2">
    <source>
        <dbReference type="ARBA" id="ARBA00022490"/>
    </source>
</evidence>
<dbReference type="InterPro" id="IPR009008">
    <property type="entry name" value="Val/Leu/Ile-tRNA-synth_edit"/>
</dbReference>
<evidence type="ECO:0000256" key="5">
    <source>
        <dbReference type="ARBA" id="ARBA00022840"/>
    </source>
</evidence>
<evidence type="ECO:0000256" key="10">
    <source>
        <dbReference type="RuleBase" id="RU363035"/>
    </source>
</evidence>
<evidence type="ECO:0000256" key="1">
    <source>
        <dbReference type="ARBA" id="ARBA00013169"/>
    </source>
</evidence>
<comment type="catalytic activity">
    <reaction evidence="8">
        <text>tRNA(Val) + L-valine + ATP = L-valyl-tRNA(Val) + AMP + diphosphate</text>
        <dbReference type="Rhea" id="RHEA:10704"/>
        <dbReference type="Rhea" id="RHEA-COMP:9672"/>
        <dbReference type="Rhea" id="RHEA-COMP:9708"/>
        <dbReference type="ChEBI" id="CHEBI:30616"/>
        <dbReference type="ChEBI" id="CHEBI:33019"/>
        <dbReference type="ChEBI" id="CHEBI:57762"/>
        <dbReference type="ChEBI" id="CHEBI:78442"/>
        <dbReference type="ChEBI" id="CHEBI:78537"/>
        <dbReference type="ChEBI" id="CHEBI:456215"/>
        <dbReference type="EC" id="6.1.1.9"/>
    </reaction>
</comment>
<protein>
    <recommendedName>
        <fullName evidence="1 9">Valine--tRNA ligase</fullName>
        <ecNumber evidence="1 9">6.1.1.9</ecNumber>
    </recommendedName>
</protein>
<dbReference type="Proteomes" id="UP000178771">
    <property type="component" value="Unassembled WGS sequence"/>
</dbReference>
<evidence type="ECO:0000256" key="3">
    <source>
        <dbReference type="ARBA" id="ARBA00022598"/>
    </source>
</evidence>
<comment type="similarity">
    <text evidence="10">Belongs to the class-I aminoacyl-tRNA synthetase family.</text>
</comment>